<feature type="domain" description="D-isomer specific 2-hydroxyacid dehydrogenase NAD-binding" evidence="6">
    <location>
        <begin position="107"/>
        <end position="284"/>
    </location>
</feature>
<dbReference type="SUPFAM" id="SSF51735">
    <property type="entry name" value="NAD(P)-binding Rossmann-fold domains"/>
    <property type="match status" value="1"/>
</dbReference>
<dbReference type="InterPro" id="IPR006139">
    <property type="entry name" value="D-isomer_2_OHA_DH_cat_dom"/>
</dbReference>
<dbReference type="EMBL" id="JASHIF010000007">
    <property type="protein sequence ID" value="MDI9859278.1"/>
    <property type="molecule type" value="Genomic_DNA"/>
</dbReference>
<name>A0ABT6Y6S9_9BACT</name>
<dbReference type="Pfam" id="PF02826">
    <property type="entry name" value="2-Hacid_dh_C"/>
    <property type="match status" value="1"/>
</dbReference>
<protein>
    <submittedName>
        <fullName evidence="7">D-2-hydroxyacid dehydrogenase</fullName>
    </submittedName>
</protein>
<dbReference type="PANTHER" id="PTHR43761">
    <property type="entry name" value="D-ISOMER SPECIFIC 2-HYDROXYACID DEHYDROGENASE FAMILY PROTEIN (AFU_ORTHOLOGUE AFUA_1G13630)"/>
    <property type="match status" value="1"/>
</dbReference>
<dbReference type="Proteomes" id="UP001236507">
    <property type="component" value="Unassembled WGS sequence"/>
</dbReference>
<accession>A0ABT6Y6S9</accession>
<keyword evidence="2 4" id="KW-0560">Oxidoreductase</keyword>
<dbReference type="RefSeq" id="WP_283344246.1">
    <property type="nucleotide sequence ID" value="NZ_JASHIF010000007.1"/>
</dbReference>
<comment type="similarity">
    <text evidence="1 4">Belongs to the D-isomer specific 2-hydroxyacid dehydrogenase family.</text>
</comment>
<feature type="domain" description="D-isomer specific 2-hydroxyacid dehydrogenase catalytic" evidence="5">
    <location>
        <begin position="21"/>
        <end position="314"/>
    </location>
</feature>
<keyword evidence="3" id="KW-0520">NAD</keyword>
<dbReference type="PANTHER" id="PTHR43761:SF1">
    <property type="entry name" value="D-ISOMER SPECIFIC 2-HYDROXYACID DEHYDROGENASE CATALYTIC DOMAIN-CONTAINING PROTEIN-RELATED"/>
    <property type="match status" value="1"/>
</dbReference>
<gene>
    <name evidence="7" type="ORF">QM524_08665</name>
</gene>
<proteinExistence type="inferred from homology"/>
<dbReference type="CDD" id="cd12162">
    <property type="entry name" value="2-Hacid_dh_4"/>
    <property type="match status" value="1"/>
</dbReference>
<evidence type="ECO:0000259" key="5">
    <source>
        <dbReference type="Pfam" id="PF00389"/>
    </source>
</evidence>
<dbReference type="InterPro" id="IPR036291">
    <property type="entry name" value="NAD(P)-bd_dom_sf"/>
</dbReference>
<dbReference type="InterPro" id="IPR050418">
    <property type="entry name" value="D-iso_2-hydroxyacid_DH_PdxB"/>
</dbReference>
<sequence length="315" mass="33871">MNIVITDGFTLHGSDLAWDCFNSLGKVTFYERTPIADIVERCKEADIVITNKTPFSAETIAALPQLKMITVAATGYNIIDIQASTAQGIVVSNIPAYGTASVAQHIFALILELSNHVGKNSQAVANGAWTSAQDWCFSLSPIIELAGKTLGIVGMGRIGQQTAKIAEAFGMKVCYASRTVKEELSYSAVPLETLFSESDFVALCCPSTSENIGFVNKELLAKMKKTAYLVNASRGQLIHEKDLAEALKEGILAGAALDVLSQEPPSESNPLLSAPNCLITPHNAWISFEARQRIVAMLMTNIQGFMNGTPQNVVK</sequence>
<reference evidence="7 8" key="1">
    <citation type="submission" date="2023-05" db="EMBL/GenBank/DDBJ databases">
        <title>Novel species of genus Flectobacillus isolated from stream in China.</title>
        <authorList>
            <person name="Lu H."/>
        </authorList>
    </citation>
    <scope>NUCLEOTIDE SEQUENCE [LARGE SCALE GENOMIC DNA]</scope>
    <source>
        <strain evidence="7 8">KCTC 42575</strain>
    </source>
</reference>
<evidence type="ECO:0000256" key="2">
    <source>
        <dbReference type="ARBA" id="ARBA00023002"/>
    </source>
</evidence>
<dbReference type="Pfam" id="PF00389">
    <property type="entry name" value="2-Hacid_dh"/>
    <property type="match status" value="1"/>
</dbReference>
<comment type="caution">
    <text evidence="7">The sequence shown here is derived from an EMBL/GenBank/DDBJ whole genome shotgun (WGS) entry which is preliminary data.</text>
</comment>
<evidence type="ECO:0000259" key="6">
    <source>
        <dbReference type="Pfam" id="PF02826"/>
    </source>
</evidence>
<evidence type="ECO:0000256" key="1">
    <source>
        <dbReference type="ARBA" id="ARBA00005854"/>
    </source>
</evidence>
<organism evidence="7 8">
    <name type="scientific">Flectobacillus roseus</name>
    <dbReference type="NCBI Taxonomy" id="502259"/>
    <lineage>
        <taxon>Bacteria</taxon>
        <taxon>Pseudomonadati</taxon>
        <taxon>Bacteroidota</taxon>
        <taxon>Cytophagia</taxon>
        <taxon>Cytophagales</taxon>
        <taxon>Flectobacillaceae</taxon>
        <taxon>Flectobacillus</taxon>
    </lineage>
</organism>
<evidence type="ECO:0000313" key="8">
    <source>
        <dbReference type="Proteomes" id="UP001236507"/>
    </source>
</evidence>
<dbReference type="Gene3D" id="3.40.50.720">
    <property type="entry name" value="NAD(P)-binding Rossmann-like Domain"/>
    <property type="match status" value="2"/>
</dbReference>
<keyword evidence="8" id="KW-1185">Reference proteome</keyword>
<evidence type="ECO:0000256" key="4">
    <source>
        <dbReference type="RuleBase" id="RU003719"/>
    </source>
</evidence>
<evidence type="ECO:0000256" key="3">
    <source>
        <dbReference type="ARBA" id="ARBA00023027"/>
    </source>
</evidence>
<dbReference type="SUPFAM" id="SSF52283">
    <property type="entry name" value="Formate/glycerate dehydrogenase catalytic domain-like"/>
    <property type="match status" value="1"/>
</dbReference>
<evidence type="ECO:0000313" key="7">
    <source>
        <dbReference type="EMBL" id="MDI9859278.1"/>
    </source>
</evidence>
<dbReference type="InterPro" id="IPR006140">
    <property type="entry name" value="D-isomer_DH_NAD-bd"/>
</dbReference>